<name>A0ABU6SG16_9FABA</name>
<dbReference type="SUPFAM" id="SSF53383">
    <property type="entry name" value="PLP-dependent transferases"/>
    <property type="match status" value="1"/>
</dbReference>
<evidence type="ECO:0000256" key="2">
    <source>
        <dbReference type="SAM" id="MobiDB-lite"/>
    </source>
</evidence>
<dbReference type="Proteomes" id="UP001341840">
    <property type="component" value="Unassembled WGS sequence"/>
</dbReference>
<dbReference type="InterPro" id="IPR015422">
    <property type="entry name" value="PyrdxlP-dep_Trfase_small"/>
</dbReference>
<evidence type="ECO:0000256" key="1">
    <source>
        <dbReference type="ARBA" id="ARBA00008954"/>
    </source>
</evidence>
<sequence>MMNMMKRLSSPCWSSLLLRNRKDNKINCQFLFSTTTIAPSSEVEQEEENVGAKMPHFNHTPSPYSGPSASDLSKRRKLYLPTAVGPYYTNPLNLVEGKMQYLYDENGRRYLDAFGGIAT</sequence>
<protein>
    <submittedName>
        <fullName evidence="3">Uncharacterized protein</fullName>
    </submittedName>
</protein>
<accession>A0ABU6SG16</accession>
<dbReference type="PANTHER" id="PTHR45688:SF16">
    <property type="entry name" value="ALANINE-GLYOXYLATE AMINOTRANSFERASE-LIKE PROTEIN"/>
    <property type="match status" value="1"/>
</dbReference>
<comment type="caution">
    <text evidence="3">The sequence shown here is derived from an EMBL/GenBank/DDBJ whole genome shotgun (WGS) entry which is preliminary data.</text>
</comment>
<organism evidence="3 4">
    <name type="scientific">Stylosanthes scabra</name>
    <dbReference type="NCBI Taxonomy" id="79078"/>
    <lineage>
        <taxon>Eukaryota</taxon>
        <taxon>Viridiplantae</taxon>
        <taxon>Streptophyta</taxon>
        <taxon>Embryophyta</taxon>
        <taxon>Tracheophyta</taxon>
        <taxon>Spermatophyta</taxon>
        <taxon>Magnoliopsida</taxon>
        <taxon>eudicotyledons</taxon>
        <taxon>Gunneridae</taxon>
        <taxon>Pentapetalae</taxon>
        <taxon>rosids</taxon>
        <taxon>fabids</taxon>
        <taxon>Fabales</taxon>
        <taxon>Fabaceae</taxon>
        <taxon>Papilionoideae</taxon>
        <taxon>50 kb inversion clade</taxon>
        <taxon>dalbergioids sensu lato</taxon>
        <taxon>Dalbergieae</taxon>
        <taxon>Pterocarpus clade</taxon>
        <taxon>Stylosanthes</taxon>
    </lineage>
</organism>
<proteinExistence type="inferred from homology"/>
<feature type="non-terminal residue" evidence="3">
    <location>
        <position position="119"/>
    </location>
</feature>
<dbReference type="InterPro" id="IPR015424">
    <property type="entry name" value="PyrdxlP-dep_Trfase"/>
</dbReference>
<evidence type="ECO:0000313" key="3">
    <source>
        <dbReference type="EMBL" id="MED6135225.1"/>
    </source>
</evidence>
<evidence type="ECO:0000313" key="4">
    <source>
        <dbReference type="Proteomes" id="UP001341840"/>
    </source>
</evidence>
<reference evidence="3 4" key="1">
    <citation type="journal article" date="2023" name="Plants (Basel)">
        <title>Bridging the Gap: Combining Genomics and Transcriptomics Approaches to Understand Stylosanthes scabra, an Orphan Legume from the Brazilian Caatinga.</title>
        <authorList>
            <person name="Ferreira-Neto J.R.C."/>
            <person name="da Silva M.D."/>
            <person name="Binneck E."/>
            <person name="de Melo N.F."/>
            <person name="da Silva R.H."/>
            <person name="de Melo A.L.T.M."/>
            <person name="Pandolfi V."/>
            <person name="Bustamante F.O."/>
            <person name="Brasileiro-Vidal A.C."/>
            <person name="Benko-Iseppon A.M."/>
        </authorList>
    </citation>
    <scope>NUCLEOTIDE SEQUENCE [LARGE SCALE GENOMIC DNA]</scope>
    <source>
        <tissue evidence="3">Leaves</tissue>
    </source>
</reference>
<gene>
    <name evidence="3" type="ORF">PIB30_044279</name>
</gene>
<feature type="compositionally biased region" description="Polar residues" evidence="2">
    <location>
        <begin position="59"/>
        <end position="71"/>
    </location>
</feature>
<feature type="region of interest" description="Disordered" evidence="2">
    <location>
        <begin position="41"/>
        <end position="71"/>
    </location>
</feature>
<keyword evidence="4" id="KW-1185">Reference proteome</keyword>
<dbReference type="PANTHER" id="PTHR45688">
    <property type="match status" value="1"/>
</dbReference>
<comment type="similarity">
    <text evidence="1">Belongs to the class-III pyridoxal-phosphate-dependent aminotransferase family.</text>
</comment>
<dbReference type="EMBL" id="JASCZI010060678">
    <property type="protein sequence ID" value="MED6135225.1"/>
    <property type="molecule type" value="Genomic_DNA"/>
</dbReference>
<dbReference type="Gene3D" id="3.90.1150.10">
    <property type="entry name" value="Aspartate Aminotransferase, domain 1"/>
    <property type="match status" value="1"/>
</dbReference>